<keyword evidence="12" id="KW-1185">Reference proteome</keyword>
<evidence type="ECO:0000256" key="5">
    <source>
        <dbReference type="ARBA" id="ARBA00022505"/>
    </source>
</evidence>
<proteinExistence type="inferred from homology"/>
<dbReference type="PANTHER" id="PTHR43764">
    <property type="entry name" value="MOLYBDENUM COFACTOR BIOSYNTHESIS"/>
    <property type="match status" value="1"/>
</dbReference>
<evidence type="ECO:0000256" key="4">
    <source>
        <dbReference type="ARBA" id="ARBA00013269"/>
    </source>
</evidence>
<sequence length="179" mass="19448">MATEISGYSVGVLVVSDTVSKGEKQDSSGSNLVNILKSEKYFPVFSVEQHCVADEFSEIKGILEMWSDEKNIDLILTVGGTGFTPRDVTPEVTKAVIDREAPHLASRMILGCCEKSKFSVLSRSVCGMRGQSLILNLPGSVKGSTECFDMIASVLPHALDQLKGRTKRVASLHTEIQKN</sequence>
<dbReference type="PANTHER" id="PTHR43764:SF1">
    <property type="entry name" value="MOLYBDOPTERIN MOLYBDOTRANSFERASE"/>
    <property type="match status" value="1"/>
</dbReference>
<dbReference type="GO" id="GO:0006777">
    <property type="term" value="P:Mo-molybdopterin cofactor biosynthetic process"/>
    <property type="evidence" value="ECO:0007669"/>
    <property type="project" value="UniProtKB-KW"/>
</dbReference>
<dbReference type="GO" id="GO:0061599">
    <property type="term" value="F:molybdopterin molybdotransferase activity"/>
    <property type="evidence" value="ECO:0007669"/>
    <property type="project" value="UniProtKB-EC"/>
</dbReference>
<evidence type="ECO:0000313" key="11">
    <source>
        <dbReference type="EMBL" id="GBL88676.1"/>
    </source>
</evidence>
<dbReference type="AlphaFoldDB" id="A0A4Y2BBL0"/>
<dbReference type="Pfam" id="PF00994">
    <property type="entry name" value="MoCF_biosynth"/>
    <property type="match status" value="1"/>
</dbReference>
<evidence type="ECO:0000256" key="1">
    <source>
        <dbReference type="ARBA" id="ARBA00001946"/>
    </source>
</evidence>
<evidence type="ECO:0000256" key="7">
    <source>
        <dbReference type="ARBA" id="ARBA00022723"/>
    </source>
</evidence>
<comment type="caution">
    <text evidence="11">The sequence shown here is derived from an EMBL/GenBank/DDBJ whole genome shotgun (WGS) entry which is preliminary data.</text>
</comment>
<dbReference type="CDD" id="cd00886">
    <property type="entry name" value="MogA_MoaB"/>
    <property type="match status" value="1"/>
</dbReference>
<evidence type="ECO:0000259" key="10">
    <source>
        <dbReference type="SMART" id="SM00852"/>
    </source>
</evidence>
<comment type="cofactor">
    <cofactor evidence="1">
        <name>Mg(2+)</name>
        <dbReference type="ChEBI" id="CHEBI:18420"/>
    </cofactor>
</comment>
<evidence type="ECO:0000256" key="3">
    <source>
        <dbReference type="ARBA" id="ARBA00007589"/>
    </source>
</evidence>
<dbReference type="InterPro" id="IPR001453">
    <property type="entry name" value="MoaB/Mog_dom"/>
</dbReference>
<organism evidence="11 12">
    <name type="scientific">Araneus ventricosus</name>
    <name type="common">Orbweaver spider</name>
    <name type="synonym">Epeira ventricosa</name>
    <dbReference type="NCBI Taxonomy" id="182803"/>
    <lineage>
        <taxon>Eukaryota</taxon>
        <taxon>Metazoa</taxon>
        <taxon>Ecdysozoa</taxon>
        <taxon>Arthropoda</taxon>
        <taxon>Chelicerata</taxon>
        <taxon>Arachnida</taxon>
        <taxon>Araneae</taxon>
        <taxon>Araneomorphae</taxon>
        <taxon>Entelegynae</taxon>
        <taxon>Araneoidea</taxon>
        <taxon>Araneidae</taxon>
        <taxon>Araneus</taxon>
    </lineage>
</organism>
<evidence type="ECO:0000256" key="6">
    <source>
        <dbReference type="ARBA" id="ARBA00022679"/>
    </source>
</evidence>
<evidence type="ECO:0000256" key="2">
    <source>
        <dbReference type="ARBA" id="ARBA00005046"/>
    </source>
</evidence>
<evidence type="ECO:0000256" key="8">
    <source>
        <dbReference type="ARBA" id="ARBA00022842"/>
    </source>
</evidence>
<dbReference type="SMART" id="SM00852">
    <property type="entry name" value="MoCF_biosynth"/>
    <property type="match status" value="1"/>
</dbReference>
<evidence type="ECO:0000313" key="12">
    <source>
        <dbReference type="Proteomes" id="UP000499080"/>
    </source>
</evidence>
<keyword evidence="5" id="KW-0500">Molybdenum</keyword>
<keyword evidence="8" id="KW-0460">Magnesium</keyword>
<dbReference type="NCBIfam" id="TIGR00177">
    <property type="entry name" value="molyb_syn"/>
    <property type="match status" value="1"/>
</dbReference>
<comment type="similarity">
    <text evidence="3">In the N-terminal section; belongs to the MoaB/Mog family.</text>
</comment>
<gene>
    <name evidence="11" type="primary">Gphn</name>
    <name evidence="11" type="ORF">AVEN_195660_1</name>
</gene>
<keyword evidence="6" id="KW-0808">Transferase</keyword>
<dbReference type="EMBL" id="BGPR01000061">
    <property type="protein sequence ID" value="GBL88676.1"/>
    <property type="molecule type" value="Genomic_DNA"/>
</dbReference>
<dbReference type="SUPFAM" id="SSF53218">
    <property type="entry name" value="Molybdenum cofactor biosynthesis proteins"/>
    <property type="match status" value="1"/>
</dbReference>
<dbReference type="InterPro" id="IPR036425">
    <property type="entry name" value="MoaB/Mog-like_dom_sf"/>
</dbReference>
<dbReference type="InterPro" id="IPR051920">
    <property type="entry name" value="MPT_Adenylyltrnsfr/MoaC-Rel"/>
</dbReference>
<evidence type="ECO:0000256" key="9">
    <source>
        <dbReference type="ARBA" id="ARBA00023150"/>
    </source>
</evidence>
<name>A0A4Y2BBL0_ARAVE</name>
<feature type="domain" description="MoaB/Mog" evidence="10">
    <location>
        <begin position="11"/>
        <end position="158"/>
    </location>
</feature>
<dbReference type="FunFam" id="3.40.980.10:FF:000002">
    <property type="entry name" value="Molybdopterin molybdenumtransferase"/>
    <property type="match status" value="1"/>
</dbReference>
<keyword evidence="9" id="KW-0501">Molybdenum cofactor biosynthesis</keyword>
<keyword evidence="7" id="KW-0479">Metal-binding</keyword>
<dbReference type="Gene3D" id="3.40.980.10">
    <property type="entry name" value="MoaB/Mog-like domain"/>
    <property type="match status" value="1"/>
</dbReference>
<dbReference type="Proteomes" id="UP000499080">
    <property type="component" value="Unassembled WGS sequence"/>
</dbReference>
<dbReference type="GO" id="GO:0046872">
    <property type="term" value="F:metal ion binding"/>
    <property type="evidence" value="ECO:0007669"/>
    <property type="project" value="UniProtKB-KW"/>
</dbReference>
<comment type="pathway">
    <text evidence="2">Cofactor biosynthesis; molybdopterin biosynthesis.</text>
</comment>
<accession>A0A4Y2BBL0</accession>
<protein>
    <recommendedName>
        <fullName evidence="4">molybdopterin molybdotransferase</fullName>
        <ecNumber evidence="4">2.10.1.1</ecNumber>
    </recommendedName>
</protein>
<reference evidence="11 12" key="1">
    <citation type="journal article" date="2019" name="Sci. Rep.">
        <title>Orb-weaving spider Araneus ventricosus genome elucidates the spidroin gene catalogue.</title>
        <authorList>
            <person name="Kono N."/>
            <person name="Nakamura H."/>
            <person name="Ohtoshi R."/>
            <person name="Moran D.A.P."/>
            <person name="Shinohara A."/>
            <person name="Yoshida Y."/>
            <person name="Fujiwara M."/>
            <person name="Mori M."/>
            <person name="Tomita M."/>
            <person name="Arakawa K."/>
        </authorList>
    </citation>
    <scope>NUCLEOTIDE SEQUENCE [LARGE SCALE GENOMIC DNA]</scope>
</reference>
<dbReference type="OrthoDB" id="4349954at2759"/>
<dbReference type="EC" id="2.10.1.1" evidence="4"/>